<organism evidence="1 2">
    <name type="scientific">Echinops telfairi</name>
    <name type="common">Lesser hedgehog tenrec</name>
    <dbReference type="NCBI Taxonomy" id="9371"/>
    <lineage>
        <taxon>Eukaryota</taxon>
        <taxon>Metazoa</taxon>
        <taxon>Chordata</taxon>
        <taxon>Craniata</taxon>
        <taxon>Vertebrata</taxon>
        <taxon>Euteleostomi</taxon>
        <taxon>Mammalia</taxon>
        <taxon>Eutheria</taxon>
        <taxon>Afrotheria</taxon>
        <taxon>Tenrecidae</taxon>
        <taxon>Tenrecinae</taxon>
        <taxon>Echinops</taxon>
    </lineage>
</organism>
<name>A0AC55D9A3_ECHTE</name>
<dbReference type="Proteomes" id="UP000694863">
    <property type="component" value="Unplaced"/>
</dbReference>
<protein>
    <submittedName>
        <fullName evidence="2">Platelet glycoprotein VI</fullName>
    </submittedName>
</protein>
<sequence length="239" mass="26701">MTLAPLEKPSLRAYPSALVPLRKSVKLLCQGPLHVDLYRLEKLKPREYQDRDTLFISVMEERFAGQYRCSYQNGSLWSPPSDLLDLVAVGVFSPPTLSAWPSTAVSPGQDVTLQCKTNFGFDQFALYKEGDMGPSKSLETWHPANFPIVTVTPGNSGIYRCYSFSSSAPYLWSHPSDPLKLVVTDFAHQDYTKVNVVRICLGAAVLLLLAGILAEDWRSQKKLLVRRGRAIHRPLPPLP</sequence>
<reference evidence="2" key="1">
    <citation type="submission" date="2025-08" db="UniProtKB">
        <authorList>
            <consortium name="RefSeq"/>
        </authorList>
    </citation>
    <scope>IDENTIFICATION</scope>
</reference>
<evidence type="ECO:0000313" key="2">
    <source>
        <dbReference type="RefSeq" id="XP_045148323.1"/>
    </source>
</evidence>
<gene>
    <name evidence="2" type="primary">GP6</name>
</gene>
<keyword evidence="1" id="KW-1185">Reference proteome</keyword>
<evidence type="ECO:0000313" key="1">
    <source>
        <dbReference type="Proteomes" id="UP000694863"/>
    </source>
</evidence>
<accession>A0AC55D9A3</accession>
<dbReference type="RefSeq" id="XP_045148323.1">
    <property type="nucleotide sequence ID" value="XM_045292388.1"/>
</dbReference>
<proteinExistence type="predicted"/>